<dbReference type="EMBL" id="KN716378">
    <property type="protein sequence ID" value="KJH45939.1"/>
    <property type="molecule type" value="Genomic_DNA"/>
</dbReference>
<dbReference type="GO" id="GO:0070971">
    <property type="term" value="C:endoplasmic reticulum exit site"/>
    <property type="evidence" value="ECO:0007669"/>
    <property type="project" value="TreeGrafter"/>
</dbReference>
<name>A0A0D8XQ68_DICVI</name>
<gene>
    <name evidence="6" type="ORF">DICVIV_08017</name>
</gene>
<evidence type="ECO:0000259" key="5">
    <source>
        <dbReference type="Pfam" id="PF04811"/>
    </source>
</evidence>
<dbReference type="GO" id="GO:0000139">
    <property type="term" value="C:Golgi membrane"/>
    <property type="evidence" value="ECO:0007669"/>
    <property type="project" value="UniProtKB-SubCell"/>
</dbReference>
<dbReference type="Gene3D" id="2.60.40.1670">
    <property type="entry name" value="beta-sandwich domain of Sec23/24"/>
    <property type="match status" value="1"/>
</dbReference>
<evidence type="ECO:0000259" key="4">
    <source>
        <dbReference type="Pfam" id="PF04810"/>
    </source>
</evidence>
<dbReference type="InterPro" id="IPR050550">
    <property type="entry name" value="SEC23_SEC24_subfamily"/>
</dbReference>
<comment type="subcellular location">
    <subcellularLocation>
        <location evidence="1">Golgi apparatus membrane</location>
    </subcellularLocation>
</comment>
<dbReference type="STRING" id="29172.A0A0D8XQ68"/>
<dbReference type="InterPro" id="IPR006896">
    <property type="entry name" value="Sec23/24_trunk_dom"/>
</dbReference>
<evidence type="ECO:0000256" key="3">
    <source>
        <dbReference type="ARBA" id="ARBA00023034"/>
    </source>
</evidence>
<dbReference type="Pfam" id="PF04810">
    <property type="entry name" value="zf-Sec23_Sec24"/>
    <property type="match status" value="1"/>
</dbReference>
<dbReference type="GO" id="GO:0030127">
    <property type="term" value="C:COPII vesicle coat"/>
    <property type="evidence" value="ECO:0007669"/>
    <property type="project" value="InterPro"/>
</dbReference>
<dbReference type="PANTHER" id="PTHR13803">
    <property type="entry name" value="SEC24-RELATED PROTEIN"/>
    <property type="match status" value="1"/>
</dbReference>
<sequence length="460" mass="52147">MPSANTYQSLHGSLVSNRNISHNTSDQIFSSPFPSVPNVQSNLKPPAPMQKFDTSFLQHPPRSIHQAQQDFNNLVIKSRIQKCTLFIGNSFQNLNDHPSISKPLQLSWDISHTQNSLGAPAHVFDFVDLMSEKNIIQSGFNDNMYSLPHNMANNMARVDPSVFRCTLTVVPQSEELLKKSRLPLGLTLHPFRDMKNLNIIQTSTIVRCRYCRTYINPYVYLPDSRHWKCNLCNRNNDLPDDFCWDPSTKSFGDPVNRPEIKHTTVEFIAPNEYMLRPPQPAVYVFVLDVAFVCVDSMVHFYQFEVGLRHSPKELVVDEINGIFLILTVRSFVEKIPTLFKNSSDASNCVGSALKVVHELIAEIGGRITVFQACIPNIGLARLKSREDPNQRAAHEVQNLGPATDFYKCLALECTGHQVAMDLFMLNTHYADLATLLAGICDEISLFGSIRWIFIYYHLSK</sequence>
<dbReference type="InterPro" id="IPR006895">
    <property type="entry name" value="Znf_Sec23_Sec24"/>
</dbReference>
<keyword evidence="3" id="KW-0333">Golgi apparatus</keyword>
<evidence type="ECO:0000313" key="7">
    <source>
        <dbReference type="Proteomes" id="UP000053766"/>
    </source>
</evidence>
<dbReference type="AlphaFoldDB" id="A0A0D8XQ68"/>
<dbReference type="Gene3D" id="3.40.50.410">
    <property type="entry name" value="von Willebrand factor, type A domain"/>
    <property type="match status" value="2"/>
</dbReference>
<protein>
    <submittedName>
        <fullName evidence="6">Sec23/Sec24 trunk domain protein</fullName>
    </submittedName>
</protein>
<dbReference type="GO" id="GO:0090110">
    <property type="term" value="P:COPII-coated vesicle cargo loading"/>
    <property type="evidence" value="ECO:0007669"/>
    <property type="project" value="TreeGrafter"/>
</dbReference>
<evidence type="ECO:0000256" key="1">
    <source>
        <dbReference type="ARBA" id="ARBA00004394"/>
    </source>
</evidence>
<reference evidence="7" key="2">
    <citation type="journal article" date="2016" name="Sci. Rep.">
        <title>Dictyocaulus viviparus genome, variome and transcriptome elucidate lungworm biology and support future intervention.</title>
        <authorList>
            <person name="McNulty S.N."/>
            <person name="Strube C."/>
            <person name="Rosa B.A."/>
            <person name="Martin J.C."/>
            <person name="Tyagi R."/>
            <person name="Choi Y.J."/>
            <person name="Wang Q."/>
            <person name="Hallsworth Pepin K."/>
            <person name="Zhang X."/>
            <person name="Ozersky P."/>
            <person name="Wilson R.K."/>
            <person name="Sternberg P.W."/>
            <person name="Gasser R.B."/>
            <person name="Mitreva M."/>
        </authorList>
    </citation>
    <scope>NUCLEOTIDE SEQUENCE [LARGE SCALE GENOMIC DNA]</scope>
    <source>
        <strain evidence="7">HannoverDv2000</strain>
    </source>
</reference>
<dbReference type="InterPro" id="IPR036465">
    <property type="entry name" value="vWFA_dom_sf"/>
</dbReference>
<keyword evidence="7" id="KW-1185">Reference proteome</keyword>
<dbReference type="Proteomes" id="UP000053766">
    <property type="component" value="Unassembled WGS sequence"/>
</dbReference>
<accession>A0A0D8XQ68</accession>
<comment type="similarity">
    <text evidence="2">Belongs to the SEC23/SEC24 family. SEC24 subfamily.</text>
</comment>
<dbReference type="Gene3D" id="2.30.30.380">
    <property type="entry name" value="Zn-finger domain of Sec23/24"/>
    <property type="match status" value="1"/>
</dbReference>
<organism evidence="6 7">
    <name type="scientific">Dictyocaulus viviparus</name>
    <name type="common">Bovine lungworm</name>
    <dbReference type="NCBI Taxonomy" id="29172"/>
    <lineage>
        <taxon>Eukaryota</taxon>
        <taxon>Metazoa</taxon>
        <taxon>Ecdysozoa</taxon>
        <taxon>Nematoda</taxon>
        <taxon>Chromadorea</taxon>
        <taxon>Rhabditida</taxon>
        <taxon>Rhabditina</taxon>
        <taxon>Rhabditomorpha</taxon>
        <taxon>Strongyloidea</taxon>
        <taxon>Metastrongylidae</taxon>
        <taxon>Dictyocaulus</taxon>
    </lineage>
</organism>
<dbReference type="GO" id="GO:0008270">
    <property type="term" value="F:zinc ion binding"/>
    <property type="evidence" value="ECO:0007669"/>
    <property type="project" value="InterPro"/>
</dbReference>
<dbReference type="OrthoDB" id="49016at2759"/>
<dbReference type="Pfam" id="PF04811">
    <property type="entry name" value="Sec23_trunk"/>
    <property type="match status" value="1"/>
</dbReference>
<feature type="domain" description="Sec23/Sec24 trunk" evidence="5">
    <location>
        <begin position="288"/>
        <end position="435"/>
    </location>
</feature>
<evidence type="ECO:0000256" key="2">
    <source>
        <dbReference type="ARBA" id="ARBA00008334"/>
    </source>
</evidence>
<reference evidence="6 7" key="1">
    <citation type="submission" date="2013-11" db="EMBL/GenBank/DDBJ databases">
        <title>Draft genome of the bovine lungworm Dictyocaulus viviparus.</title>
        <authorList>
            <person name="Mitreva M."/>
        </authorList>
    </citation>
    <scope>NUCLEOTIDE SEQUENCE [LARGE SCALE GENOMIC DNA]</scope>
    <source>
        <strain evidence="6 7">HannoverDv2000</strain>
    </source>
</reference>
<dbReference type="GO" id="GO:0006886">
    <property type="term" value="P:intracellular protein transport"/>
    <property type="evidence" value="ECO:0007669"/>
    <property type="project" value="InterPro"/>
</dbReference>
<feature type="domain" description="Zinc finger Sec23/Sec24-type" evidence="4">
    <location>
        <begin position="205"/>
        <end position="241"/>
    </location>
</feature>
<dbReference type="SUPFAM" id="SSF81995">
    <property type="entry name" value="beta-sandwich domain of Sec23/24"/>
    <property type="match status" value="1"/>
</dbReference>
<dbReference type="InterPro" id="IPR036174">
    <property type="entry name" value="Znf_Sec23_Sec24_sf"/>
</dbReference>
<dbReference type="SUPFAM" id="SSF53300">
    <property type="entry name" value="vWA-like"/>
    <property type="match status" value="1"/>
</dbReference>
<proteinExistence type="inferred from homology"/>
<evidence type="ECO:0000313" key="6">
    <source>
        <dbReference type="EMBL" id="KJH45939.1"/>
    </source>
</evidence>
<dbReference type="GO" id="GO:0000149">
    <property type="term" value="F:SNARE binding"/>
    <property type="evidence" value="ECO:0007669"/>
    <property type="project" value="TreeGrafter"/>
</dbReference>
<dbReference type="SUPFAM" id="SSF82919">
    <property type="entry name" value="Zn-finger domain of Sec23/24"/>
    <property type="match status" value="1"/>
</dbReference>
<dbReference type="PANTHER" id="PTHR13803:SF39">
    <property type="entry name" value="SECRETORY 24AB, ISOFORM A"/>
    <property type="match status" value="1"/>
</dbReference>